<dbReference type="GO" id="GO:0006355">
    <property type="term" value="P:regulation of DNA-templated transcription"/>
    <property type="evidence" value="ECO:0007669"/>
    <property type="project" value="InterPro"/>
</dbReference>
<reference evidence="4" key="1">
    <citation type="submission" date="2023-08" db="EMBL/GenBank/DDBJ databases">
        <title>The Comparative Genomic Analysis of Yersiniaceae from Polar Regions.</title>
        <authorList>
            <person name="Goncharov A."/>
            <person name="Aslanov B."/>
            <person name="Kolodzhieva V."/>
            <person name="Azarov D."/>
            <person name="Mochov A."/>
            <person name="Lebedeva E."/>
        </authorList>
    </citation>
    <scope>NUCLEOTIDE SEQUENCE</scope>
    <source>
        <strain evidence="4">Vf</strain>
    </source>
</reference>
<evidence type="ECO:0000256" key="1">
    <source>
        <dbReference type="ARBA" id="ARBA00023125"/>
    </source>
</evidence>
<evidence type="ECO:0000256" key="2">
    <source>
        <dbReference type="PROSITE-ProRule" id="PRU01091"/>
    </source>
</evidence>
<dbReference type="InterPro" id="IPR016032">
    <property type="entry name" value="Sig_transdc_resp-reg_C-effctor"/>
</dbReference>
<evidence type="ECO:0000313" key="4">
    <source>
        <dbReference type="EMBL" id="MDQ9126178.1"/>
    </source>
</evidence>
<dbReference type="Pfam" id="PF00486">
    <property type="entry name" value="Trans_reg_C"/>
    <property type="match status" value="1"/>
</dbReference>
<dbReference type="InterPro" id="IPR001867">
    <property type="entry name" value="OmpR/PhoB-type_DNA-bd"/>
</dbReference>
<keyword evidence="1 2" id="KW-0238">DNA-binding</keyword>
<comment type="caution">
    <text evidence="4">The sequence shown here is derived from an EMBL/GenBank/DDBJ whole genome shotgun (WGS) entry which is preliminary data.</text>
</comment>
<evidence type="ECO:0000313" key="5">
    <source>
        <dbReference type="Proteomes" id="UP001224622"/>
    </source>
</evidence>
<feature type="DNA-binding region" description="OmpR/PhoB-type" evidence="2">
    <location>
        <begin position="13"/>
        <end position="117"/>
    </location>
</feature>
<dbReference type="SUPFAM" id="SSF46894">
    <property type="entry name" value="C-terminal effector domain of the bipartite response regulators"/>
    <property type="match status" value="1"/>
</dbReference>
<accession>A0AAJ1Y9P1</accession>
<dbReference type="GO" id="GO:0003677">
    <property type="term" value="F:DNA binding"/>
    <property type="evidence" value="ECO:0007669"/>
    <property type="project" value="UniProtKB-UniRule"/>
</dbReference>
<dbReference type="RefSeq" id="WP_080673386.1">
    <property type="nucleotide sequence ID" value="NZ_JAVIGA010000005.1"/>
</dbReference>
<sequence length="126" mass="14940">MEDNLHGFLIDEDIYFNVNHRRLMYFINEGEEQLLSFRLVLLNEMQTRLLSFLLKNRKIEVISKNKIMKNVWDEFGLSSSNQRLWQEIKKIKGKLLSIGLRDDLIINVRGVGYSVDNQRVKSLLIE</sequence>
<protein>
    <submittedName>
        <fullName evidence="4">Helix-turn-helix domain-containing protein</fullName>
    </submittedName>
</protein>
<evidence type="ECO:0000259" key="3">
    <source>
        <dbReference type="PROSITE" id="PS51755"/>
    </source>
</evidence>
<dbReference type="GO" id="GO:0000160">
    <property type="term" value="P:phosphorelay signal transduction system"/>
    <property type="evidence" value="ECO:0007669"/>
    <property type="project" value="InterPro"/>
</dbReference>
<dbReference type="Gene3D" id="1.10.10.10">
    <property type="entry name" value="Winged helix-like DNA-binding domain superfamily/Winged helix DNA-binding domain"/>
    <property type="match status" value="1"/>
</dbReference>
<dbReference type="InterPro" id="IPR036388">
    <property type="entry name" value="WH-like_DNA-bd_sf"/>
</dbReference>
<gene>
    <name evidence="4" type="ORF">RDT67_07040</name>
</gene>
<proteinExistence type="predicted"/>
<feature type="domain" description="OmpR/PhoB-type" evidence="3">
    <location>
        <begin position="13"/>
        <end position="117"/>
    </location>
</feature>
<organism evidence="4 5">
    <name type="scientific">Serratia fonticola</name>
    <dbReference type="NCBI Taxonomy" id="47917"/>
    <lineage>
        <taxon>Bacteria</taxon>
        <taxon>Pseudomonadati</taxon>
        <taxon>Pseudomonadota</taxon>
        <taxon>Gammaproteobacteria</taxon>
        <taxon>Enterobacterales</taxon>
        <taxon>Yersiniaceae</taxon>
        <taxon>Serratia</taxon>
    </lineage>
</organism>
<dbReference type="EMBL" id="JAVIGA010000005">
    <property type="protein sequence ID" value="MDQ9126178.1"/>
    <property type="molecule type" value="Genomic_DNA"/>
</dbReference>
<dbReference type="PROSITE" id="PS51755">
    <property type="entry name" value="OMPR_PHOB"/>
    <property type="match status" value="1"/>
</dbReference>
<dbReference type="SMART" id="SM00862">
    <property type="entry name" value="Trans_reg_C"/>
    <property type="match status" value="1"/>
</dbReference>
<dbReference type="AlphaFoldDB" id="A0AAJ1Y9P1"/>
<name>A0AAJ1Y9P1_SERFO</name>
<dbReference type="Proteomes" id="UP001224622">
    <property type="component" value="Unassembled WGS sequence"/>
</dbReference>